<dbReference type="Pfam" id="PF07715">
    <property type="entry name" value="Plug"/>
    <property type="match status" value="1"/>
</dbReference>
<comment type="caution">
    <text evidence="16">The sequence shown here is derived from an EMBL/GenBank/DDBJ whole genome shotgun (WGS) entry which is preliminary data.</text>
</comment>
<feature type="domain" description="TonB-dependent receptor plug" evidence="15">
    <location>
        <begin position="44"/>
        <end position="149"/>
    </location>
</feature>
<keyword evidence="7 12" id="KW-0798">TonB box</keyword>
<evidence type="ECO:0000259" key="14">
    <source>
        <dbReference type="Pfam" id="PF00593"/>
    </source>
</evidence>
<evidence type="ECO:0000259" key="15">
    <source>
        <dbReference type="Pfam" id="PF07715"/>
    </source>
</evidence>
<evidence type="ECO:0000256" key="4">
    <source>
        <dbReference type="ARBA" id="ARBA00022452"/>
    </source>
</evidence>
<dbReference type="Gene3D" id="2.170.130.10">
    <property type="entry name" value="TonB-dependent receptor, plug domain"/>
    <property type="match status" value="1"/>
</dbReference>
<organism evidence="16 17">
    <name type="scientific">Sutterella seckii</name>
    <dbReference type="NCBI Taxonomy" id="1944635"/>
    <lineage>
        <taxon>Bacteria</taxon>
        <taxon>Pseudomonadati</taxon>
        <taxon>Pseudomonadota</taxon>
        <taxon>Betaproteobacteria</taxon>
        <taxon>Burkholderiales</taxon>
        <taxon>Sutterellaceae</taxon>
        <taxon>Sutterella</taxon>
    </lineage>
</organism>
<evidence type="ECO:0000256" key="6">
    <source>
        <dbReference type="ARBA" id="ARBA00022729"/>
    </source>
</evidence>
<evidence type="ECO:0000313" key="16">
    <source>
        <dbReference type="EMBL" id="KAB7652253.1"/>
    </source>
</evidence>
<dbReference type="CDD" id="cd01347">
    <property type="entry name" value="ligand_gated_channel"/>
    <property type="match status" value="1"/>
</dbReference>
<dbReference type="PANTHER" id="PTHR30069:SF29">
    <property type="entry name" value="HEMOGLOBIN AND HEMOGLOBIN-HAPTOGLOBIN-BINDING PROTEIN 1-RELATED"/>
    <property type="match status" value="1"/>
</dbReference>
<accession>A0AAI9WNW2</accession>
<evidence type="ECO:0000256" key="13">
    <source>
        <dbReference type="SAM" id="SignalP"/>
    </source>
</evidence>
<dbReference type="Gene3D" id="2.40.170.20">
    <property type="entry name" value="TonB-dependent receptor, beta-barrel domain"/>
    <property type="match status" value="1"/>
</dbReference>
<dbReference type="AlphaFoldDB" id="A0AAI9WNW2"/>
<reference evidence="16 17" key="1">
    <citation type="submission" date="2019-10" db="EMBL/GenBank/DDBJ databases">
        <title>Genome diversity of Sutterella seckii.</title>
        <authorList>
            <person name="Chaplin A.V."/>
            <person name="Sokolova S.R."/>
            <person name="Mosin K.A."/>
            <person name="Ivanova E.L."/>
            <person name="Kochetkova T.O."/>
            <person name="Goltsov A.Y."/>
            <person name="Trofimov D.Y."/>
            <person name="Efimov B.A."/>
        </authorList>
    </citation>
    <scope>NUCLEOTIDE SEQUENCE [LARGE SCALE GENOMIC DNA]</scope>
    <source>
        <strain evidence="16 17">ASD3426</strain>
    </source>
</reference>
<dbReference type="EMBL" id="WEHW01000005">
    <property type="protein sequence ID" value="KAB7652253.1"/>
    <property type="molecule type" value="Genomic_DNA"/>
</dbReference>
<feature type="chain" id="PRO_5042521135" evidence="13">
    <location>
        <begin position="26"/>
        <end position="694"/>
    </location>
</feature>
<dbReference type="SUPFAM" id="SSF56935">
    <property type="entry name" value="Porins"/>
    <property type="match status" value="1"/>
</dbReference>
<dbReference type="InterPro" id="IPR039426">
    <property type="entry name" value="TonB-dep_rcpt-like"/>
</dbReference>
<evidence type="ECO:0000256" key="7">
    <source>
        <dbReference type="ARBA" id="ARBA00023077"/>
    </source>
</evidence>
<comment type="subcellular location">
    <subcellularLocation>
        <location evidence="1 11">Cell outer membrane</location>
        <topology evidence="1 11">Multi-pass membrane protein</topology>
    </subcellularLocation>
</comment>
<evidence type="ECO:0000256" key="9">
    <source>
        <dbReference type="ARBA" id="ARBA00023170"/>
    </source>
</evidence>
<gene>
    <name evidence="16" type="ORF">GBM96_02945</name>
</gene>
<dbReference type="RefSeq" id="WP_139688825.1">
    <property type="nucleotide sequence ID" value="NZ_WEHW01000005.1"/>
</dbReference>
<sequence length="694" mass="77101">MKAQKLCMLASALSAAILSMGTAQAADVTTEDVKVTASRVEKELMDVNMSVSVVTAEEIARSEARTIGELLKDIPGVRINNDGGQGIKRVGIRGENAFHTLVMIDGQKIAEHKSMSGSPMLIDPSMVERIEVIKGPASVLYGSDAIGGAINIITKKGGEKAFQADVSLGGDTSSNGSQASASLSGQANGWHYRLGAAYEKGNELSTPVGDLDGTGFESKSANLFVAYDINENNQVGFTVDHFDHEFDSIDVTNPGFYVHVPEWKRTKFGMFSESKNINDYLVRVRLDAFYQKSKKEMTNFVPVPNVINTMPMADNTIDQYGFSAQTDWQLGDNHYLITGYEFEYDKLDATSTTITTMMALQPSYTYDKHTPYNGNSQTHALFAAMESTYGDFIFNYGARYTYVKSEMDANSTYKTYHSDVNNPMIGQHQGGVPELDSHNDAEKRHDDKVVFNFGVLYNGVENTTFRASWAQGFRSPILQELYIPTNMGSSGTTYNNPDLKPETSDNFELGFRHVNGGIVLDGAAFLSLFDDYITTVKKGSVSQYQNVAKAKSFGIELAASWNIQQSGIEPYANLTWVRRQYEDEVGFKTYKTGTPEFWARYGVRWNRDFGGYLLRTDWYAHSQTACEYEENSHKQDYRLGGATTFNLTAGVSFGAQKQYSADFGFYNVFDKKYQDSTSIYEPGRYVAAKLNARF</sequence>
<name>A0AAI9WNW2_9BURK</name>
<dbReference type="PROSITE" id="PS52016">
    <property type="entry name" value="TONB_DEPENDENT_REC_3"/>
    <property type="match status" value="1"/>
</dbReference>
<keyword evidence="3 11" id="KW-0813">Transport</keyword>
<comment type="similarity">
    <text evidence="2 11 12">Belongs to the TonB-dependent receptor family.</text>
</comment>
<keyword evidence="6 13" id="KW-0732">Signal</keyword>
<dbReference type="Pfam" id="PF00593">
    <property type="entry name" value="TonB_dep_Rec_b-barrel"/>
    <property type="match status" value="1"/>
</dbReference>
<dbReference type="InterPro" id="IPR012910">
    <property type="entry name" value="Plug_dom"/>
</dbReference>
<dbReference type="GO" id="GO:0009279">
    <property type="term" value="C:cell outer membrane"/>
    <property type="evidence" value="ECO:0007669"/>
    <property type="project" value="UniProtKB-SubCell"/>
</dbReference>
<protein>
    <submittedName>
        <fullName evidence="16">TonB-dependent receptor</fullName>
    </submittedName>
</protein>
<evidence type="ECO:0000256" key="2">
    <source>
        <dbReference type="ARBA" id="ARBA00009810"/>
    </source>
</evidence>
<evidence type="ECO:0000313" key="17">
    <source>
        <dbReference type="Proteomes" id="UP000469462"/>
    </source>
</evidence>
<proteinExistence type="inferred from homology"/>
<dbReference type="Proteomes" id="UP000469462">
    <property type="component" value="Unassembled WGS sequence"/>
</dbReference>
<feature type="signal peptide" evidence="13">
    <location>
        <begin position="1"/>
        <end position="25"/>
    </location>
</feature>
<keyword evidence="4 11" id="KW-1134">Transmembrane beta strand</keyword>
<keyword evidence="17" id="KW-1185">Reference proteome</keyword>
<evidence type="ECO:0000256" key="8">
    <source>
        <dbReference type="ARBA" id="ARBA00023136"/>
    </source>
</evidence>
<feature type="domain" description="TonB-dependent receptor-like beta-barrel" evidence="14">
    <location>
        <begin position="181"/>
        <end position="668"/>
    </location>
</feature>
<dbReference type="PANTHER" id="PTHR30069">
    <property type="entry name" value="TONB-DEPENDENT OUTER MEMBRANE RECEPTOR"/>
    <property type="match status" value="1"/>
</dbReference>
<evidence type="ECO:0000256" key="3">
    <source>
        <dbReference type="ARBA" id="ARBA00022448"/>
    </source>
</evidence>
<evidence type="ECO:0000256" key="5">
    <source>
        <dbReference type="ARBA" id="ARBA00022692"/>
    </source>
</evidence>
<evidence type="ECO:0000256" key="11">
    <source>
        <dbReference type="PROSITE-ProRule" id="PRU01360"/>
    </source>
</evidence>
<dbReference type="InterPro" id="IPR036942">
    <property type="entry name" value="Beta-barrel_TonB_sf"/>
</dbReference>
<keyword evidence="10 11" id="KW-0998">Cell outer membrane</keyword>
<evidence type="ECO:0000256" key="10">
    <source>
        <dbReference type="ARBA" id="ARBA00023237"/>
    </source>
</evidence>
<keyword evidence="5 11" id="KW-0812">Transmembrane</keyword>
<keyword evidence="8 11" id="KW-0472">Membrane</keyword>
<dbReference type="InterPro" id="IPR037066">
    <property type="entry name" value="Plug_dom_sf"/>
</dbReference>
<evidence type="ECO:0000256" key="1">
    <source>
        <dbReference type="ARBA" id="ARBA00004571"/>
    </source>
</evidence>
<keyword evidence="9 16" id="KW-0675">Receptor</keyword>
<dbReference type="GO" id="GO:0015344">
    <property type="term" value="F:siderophore uptake transmembrane transporter activity"/>
    <property type="evidence" value="ECO:0007669"/>
    <property type="project" value="TreeGrafter"/>
</dbReference>
<dbReference type="InterPro" id="IPR000531">
    <property type="entry name" value="Beta-barrel_TonB"/>
</dbReference>
<evidence type="ECO:0000256" key="12">
    <source>
        <dbReference type="RuleBase" id="RU003357"/>
    </source>
</evidence>
<dbReference type="GO" id="GO:0044718">
    <property type="term" value="P:siderophore transmembrane transport"/>
    <property type="evidence" value="ECO:0007669"/>
    <property type="project" value="TreeGrafter"/>
</dbReference>